<dbReference type="GO" id="GO:0003676">
    <property type="term" value="F:nucleic acid binding"/>
    <property type="evidence" value="ECO:0007669"/>
    <property type="project" value="InterPro"/>
</dbReference>
<dbReference type="EMBL" id="HBGU01081197">
    <property type="protein sequence ID" value="CAD9548479.1"/>
    <property type="molecule type" value="Transcribed_RNA"/>
</dbReference>
<gene>
    <name evidence="3" type="ORF">CBRE1094_LOCUS44340</name>
</gene>
<feature type="transmembrane region" description="Helical" evidence="1">
    <location>
        <begin position="363"/>
        <end position="382"/>
    </location>
</feature>
<feature type="transmembrane region" description="Helical" evidence="1">
    <location>
        <begin position="170"/>
        <end position="188"/>
    </location>
</feature>
<name>A0A7S2JI37_9EUKA</name>
<evidence type="ECO:0000313" key="3">
    <source>
        <dbReference type="EMBL" id="CAD9548479.1"/>
    </source>
</evidence>
<keyword evidence="2" id="KW-0732">Signal</keyword>
<feature type="signal peptide" evidence="2">
    <location>
        <begin position="1"/>
        <end position="19"/>
    </location>
</feature>
<evidence type="ECO:0000256" key="2">
    <source>
        <dbReference type="SAM" id="SignalP"/>
    </source>
</evidence>
<dbReference type="CDD" id="cd00590">
    <property type="entry name" value="RRM_SF"/>
    <property type="match status" value="1"/>
</dbReference>
<dbReference type="InterPro" id="IPR035979">
    <property type="entry name" value="RBD_domain_sf"/>
</dbReference>
<reference evidence="3" key="1">
    <citation type="submission" date="2021-01" db="EMBL/GenBank/DDBJ databases">
        <authorList>
            <person name="Corre E."/>
            <person name="Pelletier E."/>
            <person name="Niang G."/>
            <person name="Scheremetjew M."/>
            <person name="Finn R."/>
            <person name="Kale V."/>
            <person name="Holt S."/>
            <person name="Cochrane G."/>
            <person name="Meng A."/>
            <person name="Brown T."/>
            <person name="Cohen L."/>
        </authorList>
    </citation>
    <scope>NUCLEOTIDE SEQUENCE</scope>
    <source>
        <strain evidence="3">UTEX LB 985</strain>
    </source>
</reference>
<keyword evidence="1" id="KW-0472">Membrane</keyword>
<keyword evidence="1" id="KW-1133">Transmembrane helix</keyword>
<evidence type="ECO:0008006" key="4">
    <source>
        <dbReference type="Google" id="ProtNLM"/>
    </source>
</evidence>
<keyword evidence="1" id="KW-0812">Transmembrane</keyword>
<feature type="transmembrane region" description="Helical" evidence="1">
    <location>
        <begin position="127"/>
        <end position="150"/>
    </location>
</feature>
<feature type="chain" id="PRO_5031060499" description="RRM domain-containing protein" evidence="2">
    <location>
        <begin position="20"/>
        <end position="794"/>
    </location>
</feature>
<protein>
    <recommendedName>
        <fullName evidence="4">RRM domain-containing protein</fullName>
    </recommendedName>
</protein>
<feature type="transmembrane region" description="Helical" evidence="1">
    <location>
        <begin position="85"/>
        <end position="107"/>
    </location>
</feature>
<dbReference type="AlphaFoldDB" id="A0A7S2JI37"/>
<feature type="transmembrane region" description="Helical" evidence="1">
    <location>
        <begin position="317"/>
        <end position="335"/>
    </location>
</feature>
<feature type="transmembrane region" description="Helical" evidence="1">
    <location>
        <begin position="280"/>
        <end position="297"/>
    </location>
</feature>
<accession>A0A7S2JI37</accession>
<evidence type="ECO:0000256" key="1">
    <source>
        <dbReference type="SAM" id="Phobius"/>
    </source>
</evidence>
<organism evidence="3">
    <name type="scientific">Haptolina brevifila</name>
    <dbReference type="NCBI Taxonomy" id="156173"/>
    <lineage>
        <taxon>Eukaryota</taxon>
        <taxon>Haptista</taxon>
        <taxon>Haptophyta</taxon>
        <taxon>Prymnesiophyceae</taxon>
        <taxon>Prymnesiales</taxon>
        <taxon>Prymnesiaceae</taxon>
        <taxon>Haptolina</taxon>
    </lineage>
</organism>
<sequence length="794" mass="87650">MAIVYCSCMLVVLVGLLLAQSIARWCACRDRADQLEQVLSIVFLLQLTTSWLSCLETLTPLAVPSALSLADVPSQDYYIAPACQLATVTMVLQIVLMGRFATIILAYTRGGTTGNWTRGRIMCRSWVGGLCFVTGLSLVLVPMVLTAFVAHNGVTGAQPSAWLTDATKFIAPRFGILIILWFFALFSLSCCSASGFVSCYSVGGAPSGRSPNQCPTPCDLQRVELMPRLVERRVHYLTGRFAHHSPRWQLVIWSRQLTLLLLATICRIAVTVQLTPSFSYISYVTAAVALVILMVFWRLHCRHQPYVFRIQNGLESWLYASNMLLLLLAMGYTALKERLQQQQPQQTGITLTSDRMMHRIVEAAMLSILFGGWAIAGGFSVWSLRSTRRGLSEVNIAAVLTVAEERIDEPVRQQLAAGALRLMSCAWLCSAEAEEVLQGLNSTGETIMRCLPAVAYLQPSQAVQCFDAGTRSVLVLSHPWQTFLHPDPYGSTLSCVRRYLASLDNPAACGLFWDVLCLPHMSPHSGDRFNRHASTLADVTKTMVMLYASITGTSVLQIRDVIPREERPEYDGQVVLFNLRSETSSEALWSRLGCYGEVLEVEKKRHHDGGTDIVRVRFASHEAAVKCIDGYAGDTEAEAVLLYNETPYHERGWCILEDSAAIVTLAHLEAAAAVAPLPARYAHAQACRAKLIDLPAHGTLQPRKASVSPTGLVDEALRALDGGRFTVKGDRHIAKSLLADFDWVVKRAMAQAQLDPLIQAIPLRKMVIRRAVARGTAMRHQPYIEMGNGVEERE</sequence>
<proteinExistence type="predicted"/>
<dbReference type="SUPFAM" id="SSF54928">
    <property type="entry name" value="RNA-binding domain, RBD"/>
    <property type="match status" value="1"/>
</dbReference>